<organism evidence="2 3">
    <name type="scientific">Teichococcus oryzae</name>
    <dbReference type="NCBI Taxonomy" id="1608942"/>
    <lineage>
        <taxon>Bacteria</taxon>
        <taxon>Pseudomonadati</taxon>
        <taxon>Pseudomonadota</taxon>
        <taxon>Alphaproteobacteria</taxon>
        <taxon>Acetobacterales</taxon>
        <taxon>Roseomonadaceae</taxon>
        <taxon>Roseomonas</taxon>
    </lineage>
</organism>
<gene>
    <name evidence="2" type="ORF">F0Q34_08550</name>
</gene>
<proteinExistence type="predicted"/>
<keyword evidence="3" id="KW-1185">Reference proteome</keyword>
<name>A0A5B2TJ00_9PROT</name>
<comment type="caution">
    <text evidence="2">The sequence shown here is derived from an EMBL/GenBank/DDBJ whole genome shotgun (WGS) entry which is preliminary data.</text>
</comment>
<dbReference type="OrthoDB" id="7190664at2"/>
<feature type="compositionally biased region" description="Basic and acidic residues" evidence="1">
    <location>
        <begin position="19"/>
        <end position="33"/>
    </location>
</feature>
<feature type="region of interest" description="Disordered" evidence="1">
    <location>
        <begin position="1"/>
        <end position="62"/>
    </location>
</feature>
<accession>A0A5B2TJ00</accession>
<evidence type="ECO:0000313" key="3">
    <source>
        <dbReference type="Proteomes" id="UP000322110"/>
    </source>
</evidence>
<feature type="compositionally biased region" description="Polar residues" evidence="1">
    <location>
        <begin position="34"/>
        <end position="62"/>
    </location>
</feature>
<evidence type="ECO:0000313" key="2">
    <source>
        <dbReference type="EMBL" id="KAA2214074.1"/>
    </source>
</evidence>
<dbReference type="EMBL" id="VUKA01000002">
    <property type="protein sequence ID" value="KAA2214074.1"/>
    <property type="molecule type" value="Genomic_DNA"/>
</dbReference>
<dbReference type="AlphaFoldDB" id="A0A5B2TJ00"/>
<sequence>MSKAHMPPVPPENQPKVPGADRESPAAKAEQKARPQNNIPQNQGRSADIQQNTTHQGYQQDR</sequence>
<protein>
    <submittedName>
        <fullName evidence="2">Uncharacterized protein</fullName>
    </submittedName>
</protein>
<evidence type="ECO:0000256" key="1">
    <source>
        <dbReference type="SAM" id="MobiDB-lite"/>
    </source>
</evidence>
<dbReference type="Proteomes" id="UP000322110">
    <property type="component" value="Unassembled WGS sequence"/>
</dbReference>
<dbReference type="RefSeq" id="WP_120006919.1">
    <property type="nucleotide sequence ID" value="NZ_VUKA01000002.1"/>
</dbReference>
<reference evidence="2 3" key="1">
    <citation type="journal article" date="2015" name="Int. J. Syst. Evol. Microbiol.">
        <title>Roseomonas oryzae sp. nov., isolated from paddy rhizosphere soil.</title>
        <authorList>
            <person name="Ramaprasad E.V."/>
            <person name="Sasikala Ch."/>
            <person name="Ramana Ch.V."/>
        </authorList>
    </citation>
    <scope>NUCLEOTIDE SEQUENCE [LARGE SCALE GENOMIC DNA]</scope>
    <source>
        <strain evidence="2 3">KCTC 42542</strain>
    </source>
</reference>